<dbReference type="STRING" id="1392998.ANME2D_01733"/>
<dbReference type="InterPro" id="IPR000439">
    <property type="entry name" value="Ribosomal_eL15"/>
</dbReference>
<dbReference type="AlphaFoldDB" id="A0A284VPU3"/>
<dbReference type="GO" id="GO:0003735">
    <property type="term" value="F:structural constituent of ribosome"/>
    <property type="evidence" value="ECO:0007669"/>
    <property type="project" value="InterPro"/>
</dbReference>
<dbReference type="NCBIfam" id="NF003269">
    <property type="entry name" value="PRK04243.1"/>
    <property type="match status" value="1"/>
</dbReference>
<evidence type="ECO:0000256" key="3">
    <source>
        <dbReference type="ARBA" id="ARBA00023274"/>
    </source>
</evidence>
<reference evidence="8" key="1">
    <citation type="submission" date="2017-06" db="EMBL/GenBank/DDBJ databases">
        <authorList>
            <person name="Cremers G."/>
        </authorList>
    </citation>
    <scope>NUCLEOTIDE SEQUENCE [LARGE SCALE GENOMIC DNA]</scope>
</reference>
<dbReference type="InterPro" id="IPR012678">
    <property type="entry name" value="Ribosomal_uL23/eL15/eS24_sf"/>
</dbReference>
<feature type="region of interest" description="Disordered" evidence="6">
    <location>
        <begin position="191"/>
        <end position="225"/>
    </location>
</feature>
<evidence type="ECO:0000256" key="5">
    <source>
        <dbReference type="HAMAP-Rule" id="MF_00256"/>
    </source>
</evidence>
<dbReference type="Gene3D" id="3.40.1120.10">
    <property type="entry name" value="Ribosomal protein l15e"/>
    <property type="match status" value="1"/>
</dbReference>
<dbReference type="GO" id="GO:0002181">
    <property type="term" value="P:cytoplasmic translation"/>
    <property type="evidence" value="ECO:0007669"/>
    <property type="project" value="TreeGrafter"/>
</dbReference>
<dbReference type="HAMAP" id="MF_00256">
    <property type="entry name" value="Ribosomal_eL15"/>
    <property type="match status" value="1"/>
</dbReference>
<sequence>MKWFKPLKRRENIPQGCGPAGLNRKTQVNTMKSMYAYIRDAWKKPDESYVDELMWSRRQEWRREPSVVRVEHPTRLDRARAMGYKAKQGIIVARVKVRRGGRRKSRWQRGRRTKHMGVNKITPGKSIQSIAEERAARRYPNMQVLNSYWVGEDGKHKWYETILVDTSHPVIKGDKNLKWITNNTQKGRVFRGKTSAGRKGRGQRHKGIGTEKTRPSLRAHNNTGK</sequence>
<dbReference type="InterPro" id="IPR020926">
    <property type="entry name" value="Ribosomal_eL15_arc"/>
</dbReference>
<keyword evidence="2 5" id="KW-0689">Ribosomal protein</keyword>
<name>A0A284VPU3_9EURY</name>
<dbReference type="GO" id="GO:0003723">
    <property type="term" value="F:RNA binding"/>
    <property type="evidence" value="ECO:0007669"/>
    <property type="project" value="TreeGrafter"/>
</dbReference>
<comment type="similarity">
    <text evidence="1 5">Belongs to the eukaryotic ribosomal protein eL15 family.</text>
</comment>
<dbReference type="Proteomes" id="UP000218615">
    <property type="component" value="Unassembled WGS sequence"/>
</dbReference>
<evidence type="ECO:0000313" key="8">
    <source>
        <dbReference type="Proteomes" id="UP000218615"/>
    </source>
</evidence>
<dbReference type="InterPro" id="IPR024794">
    <property type="entry name" value="Rbsml_eL15_core_dom_sf"/>
</dbReference>
<dbReference type="SMART" id="SM01384">
    <property type="entry name" value="Ribosomal_L15e"/>
    <property type="match status" value="1"/>
</dbReference>
<evidence type="ECO:0000256" key="1">
    <source>
        <dbReference type="ARBA" id="ARBA00006857"/>
    </source>
</evidence>
<accession>A0A284VPU3</accession>
<keyword evidence="3 5" id="KW-0687">Ribonucleoprotein</keyword>
<gene>
    <name evidence="5 7" type="primary">rpl15e</name>
    <name evidence="7" type="ORF">MNV_270013</name>
</gene>
<protein>
    <recommendedName>
        <fullName evidence="4 5">Large ribosomal subunit protein eL15</fullName>
    </recommendedName>
</protein>
<dbReference type="Pfam" id="PF00827">
    <property type="entry name" value="Ribosomal_L15e"/>
    <property type="match status" value="1"/>
</dbReference>
<dbReference type="PANTHER" id="PTHR11847:SF4">
    <property type="entry name" value="LARGE RIBOSOMAL SUBUNIT PROTEIN EL15"/>
    <property type="match status" value="1"/>
</dbReference>
<evidence type="ECO:0000256" key="4">
    <source>
        <dbReference type="ARBA" id="ARBA00035214"/>
    </source>
</evidence>
<keyword evidence="8" id="KW-1185">Reference proteome</keyword>
<organism evidence="7 8">
    <name type="scientific">Candidatus Methanoperedens nitratireducens</name>
    <dbReference type="NCBI Taxonomy" id="1392998"/>
    <lineage>
        <taxon>Archaea</taxon>
        <taxon>Methanobacteriati</taxon>
        <taxon>Methanobacteriota</taxon>
        <taxon>Stenosarchaea group</taxon>
        <taxon>Methanomicrobia</taxon>
        <taxon>Methanosarcinales</taxon>
        <taxon>ANME-2 cluster</taxon>
        <taxon>Candidatus Methanoperedentaceae</taxon>
        <taxon>Candidatus Methanoperedens</taxon>
    </lineage>
</organism>
<dbReference type="FunFam" id="3.40.1120.10:FF:000002">
    <property type="entry name" value="50S ribosomal protein L15e"/>
    <property type="match status" value="1"/>
</dbReference>
<evidence type="ECO:0000313" key="7">
    <source>
        <dbReference type="EMBL" id="SNQ61238.1"/>
    </source>
</evidence>
<dbReference type="GO" id="GO:0022625">
    <property type="term" value="C:cytosolic large ribosomal subunit"/>
    <property type="evidence" value="ECO:0007669"/>
    <property type="project" value="TreeGrafter"/>
</dbReference>
<evidence type="ECO:0000256" key="6">
    <source>
        <dbReference type="SAM" id="MobiDB-lite"/>
    </source>
</evidence>
<proteinExistence type="inferred from homology"/>
<evidence type="ECO:0000256" key="2">
    <source>
        <dbReference type="ARBA" id="ARBA00022980"/>
    </source>
</evidence>
<dbReference type="EMBL" id="FZMP01000171">
    <property type="protein sequence ID" value="SNQ61238.1"/>
    <property type="molecule type" value="Genomic_DNA"/>
</dbReference>
<dbReference type="PANTHER" id="PTHR11847">
    <property type="entry name" value="RIBOSOMAL PROTEIN L15"/>
    <property type="match status" value="1"/>
</dbReference>
<dbReference type="SUPFAM" id="SSF54189">
    <property type="entry name" value="Ribosomal proteins S24e, L23 and L15e"/>
    <property type="match status" value="1"/>
</dbReference>
<feature type="compositionally biased region" description="Basic residues" evidence="6">
    <location>
        <begin position="191"/>
        <end position="207"/>
    </location>
</feature>